<reference evidence="2" key="1">
    <citation type="submission" date="2021-02" db="EMBL/GenBank/DDBJ databases">
        <authorList>
            <person name="Dougan E. K."/>
            <person name="Rhodes N."/>
            <person name="Thang M."/>
            <person name="Chan C."/>
        </authorList>
    </citation>
    <scope>NUCLEOTIDE SEQUENCE</scope>
</reference>
<dbReference type="Proteomes" id="UP000649617">
    <property type="component" value="Unassembled WGS sequence"/>
</dbReference>
<sequence>MSKSMAMPSLPALPAPAPVAPWHKTSPLPAPPWRSATLPAPPAKSSAPWQGLANRTAPISPAASPNGLTSLADRVAGVLGPAAGSTPQADVLPLAEYRSRLVTIYTMHNPSNVAKIDYLLSKYKGQEQLLYDSVCQKYQISRSWDGRQPLLPGSANVQPSETQHKEQAGIVLLGLPFFRVLEVFVTLNFEEVLHQQRLLHT</sequence>
<comment type="caution">
    <text evidence="2">The sequence shown here is derived from an EMBL/GenBank/DDBJ whole genome shotgun (WGS) entry which is preliminary data.</text>
</comment>
<proteinExistence type="predicted"/>
<gene>
    <name evidence="2" type="ORF">SPIL2461_LOCUS10032</name>
</gene>
<keyword evidence="3" id="KW-1185">Reference proteome</keyword>
<dbReference type="AlphaFoldDB" id="A0A812QWJ8"/>
<feature type="region of interest" description="Disordered" evidence="1">
    <location>
        <begin position="26"/>
        <end position="51"/>
    </location>
</feature>
<organism evidence="2 3">
    <name type="scientific">Symbiodinium pilosum</name>
    <name type="common">Dinoflagellate</name>
    <dbReference type="NCBI Taxonomy" id="2952"/>
    <lineage>
        <taxon>Eukaryota</taxon>
        <taxon>Sar</taxon>
        <taxon>Alveolata</taxon>
        <taxon>Dinophyceae</taxon>
        <taxon>Suessiales</taxon>
        <taxon>Symbiodiniaceae</taxon>
        <taxon>Symbiodinium</taxon>
    </lineage>
</organism>
<evidence type="ECO:0000256" key="1">
    <source>
        <dbReference type="SAM" id="MobiDB-lite"/>
    </source>
</evidence>
<dbReference type="OrthoDB" id="432877at2759"/>
<evidence type="ECO:0000313" key="3">
    <source>
        <dbReference type="Proteomes" id="UP000649617"/>
    </source>
</evidence>
<dbReference type="EMBL" id="CAJNIZ010018119">
    <property type="protein sequence ID" value="CAE7406624.1"/>
    <property type="molecule type" value="Genomic_DNA"/>
</dbReference>
<accession>A0A812QWJ8</accession>
<protein>
    <submittedName>
        <fullName evidence="2">Uncharacterized protein</fullName>
    </submittedName>
</protein>
<evidence type="ECO:0000313" key="2">
    <source>
        <dbReference type="EMBL" id="CAE7406624.1"/>
    </source>
</evidence>
<name>A0A812QWJ8_SYMPI</name>